<evidence type="ECO:0000259" key="4">
    <source>
        <dbReference type="Pfam" id="PF07687"/>
    </source>
</evidence>
<dbReference type="InterPro" id="IPR036264">
    <property type="entry name" value="Bact_exopeptidase_dim_dom"/>
</dbReference>
<dbReference type="InterPro" id="IPR011650">
    <property type="entry name" value="Peptidase_M20_dimer"/>
</dbReference>
<accession>A0A2P7BV34</accession>
<dbReference type="PANTHER" id="PTHR42994">
    <property type="entry name" value="PEPTIDASE T"/>
    <property type="match status" value="1"/>
</dbReference>
<evidence type="ECO:0000313" key="6">
    <source>
        <dbReference type="Proteomes" id="UP000241444"/>
    </source>
</evidence>
<dbReference type="OrthoDB" id="9776600at2"/>
<dbReference type="Gene3D" id="3.30.70.360">
    <property type="match status" value="1"/>
</dbReference>
<reference evidence="6" key="1">
    <citation type="submission" date="2017-11" db="EMBL/GenBank/DDBJ databases">
        <authorList>
            <person name="Kuznetsova I."/>
            <person name="Sazanova A."/>
            <person name="Chirak E."/>
            <person name="Safronova V."/>
            <person name="Willems A."/>
        </authorList>
    </citation>
    <scope>NUCLEOTIDE SEQUENCE [LARGE SCALE GENOMIC DNA]</scope>
    <source>
        <strain evidence="6">STM 196</strain>
    </source>
</reference>
<evidence type="ECO:0000313" key="5">
    <source>
        <dbReference type="EMBL" id="PSH70306.1"/>
    </source>
</evidence>
<dbReference type="Proteomes" id="UP000241444">
    <property type="component" value="Unassembled WGS sequence"/>
</dbReference>
<dbReference type="SUPFAM" id="SSF55031">
    <property type="entry name" value="Bacterial exopeptidase dimerisation domain"/>
    <property type="match status" value="1"/>
</dbReference>
<evidence type="ECO:0000256" key="1">
    <source>
        <dbReference type="ARBA" id="ARBA00001947"/>
    </source>
</evidence>
<proteinExistence type="predicted"/>
<dbReference type="Pfam" id="PF07687">
    <property type="entry name" value="M20_dimer"/>
    <property type="match status" value="1"/>
</dbReference>
<name>A0A2P7BV34_9HYPH</name>
<dbReference type="AlphaFoldDB" id="A0A2P7BV34"/>
<dbReference type="PANTHER" id="PTHR42994:SF2">
    <property type="entry name" value="PEPTIDASE"/>
    <property type="match status" value="1"/>
</dbReference>
<keyword evidence="2" id="KW-0378">Hydrolase</keyword>
<protein>
    <submittedName>
        <fullName evidence="5">Peptidase</fullName>
    </submittedName>
</protein>
<evidence type="ECO:0000256" key="3">
    <source>
        <dbReference type="ARBA" id="ARBA00022833"/>
    </source>
</evidence>
<sequence length="403" mass="42317">MDVMSNNPIPLDVTAAEDHLMRFLSVEGVTGQEANIAAAVCDALKKVGVPEAAIRFDDANKRIPLPTETGNLIVDLPGTRPGSRLLFSTHLDTVPLCAGAKPRREGDRIVSDGTTALGGDARTGVAVLVVVAETLIKHKLPHPPITLLFTVREESGLHGARELNPADLGGAVMCINVDGQMASDLIIGAVGQENWEAEITGRASHAGVAPEKGISATMVAAIALAEARRAGWFGKVVKSDGRGTSNVGIFGGKDNKAAGDATNVVTDFAFIKGEARSPESAFATKIANGYKDAFTKAQSEVTDDAGDTAGMKFSHVASYPPFELGKDTPIVKRATRALQTLGIEPGYVFSNGGLDANWLDKHGVPTITIGSGQAEIHTIKEYVNLPEFEKGCRIGVLMATLDD</sequence>
<comment type="caution">
    <text evidence="5">The sequence shown here is derived from an EMBL/GenBank/DDBJ whole genome shotgun (WGS) entry which is preliminary data.</text>
</comment>
<evidence type="ECO:0000256" key="2">
    <source>
        <dbReference type="ARBA" id="ARBA00022801"/>
    </source>
</evidence>
<dbReference type="Gene3D" id="3.40.630.10">
    <property type="entry name" value="Zn peptidases"/>
    <property type="match status" value="1"/>
</dbReference>
<dbReference type="EMBL" id="PGGO01000002">
    <property type="protein sequence ID" value="PSH70306.1"/>
    <property type="molecule type" value="Genomic_DNA"/>
</dbReference>
<dbReference type="Pfam" id="PF01546">
    <property type="entry name" value="Peptidase_M20"/>
    <property type="match status" value="1"/>
</dbReference>
<comment type="cofactor">
    <cofactor evidence="1">
        <name>Zn(2+)</name>
        <dbReference type="ChEBI" id="CHEBI:29105"/>
    </cofactor>
</comment>
<keyword evidence="6" id="KW-1185">Reference proteome</keyword>
<organism evidence="5 6">
    <name type="scientific">Phyllobacterium brassicacearum</name>
    <dbReference type="NCBI Taxonomy" id="314235"/>
    <lineage>
        <taxon>Bacteria</taxon>
        <taxon>Pseudomonadati</taxon>
        <taxon>Pseudomonadota</taxon>
        <taxon>Alphaproteobacteria</taxon>
        <taxon>Hyphomicrobiales</taxon>
        <taxon>Phyllobacteriaceae</taxon>
        <taxon>Phyllobacterium</taxon>
    </lineage>
</organism>
<feature type="domain" description="Peptidase M20 dimerisation" evidence="4">
    <location>
        <begin position="193"/>
        <end position="297"/>
    </location>
</feature>
<dbReference type="SUPFAM" id="SSF53187">
    <property type="entry name" value="Zn-dependent exopeptidases"/>
    <property type="match status" value="1"/>
</dbReference>
<gene>
    <name evidence="5" type="ORF">CU102_04310</name>
</gene>
<dbReference type="InterPro" id="IPR002933">
    <property type="entry name" value="Peptidase_M20"/>
</dbReference>
<keyword evidence="3" id="KW-0862">Zinc</keyword>
<dbReference type="GO" id="GO:0016787">
    <property type="term" value="F:hydrolase activity"/>
    <property type="evidence" value="ECO:0007669"/>
    <property type="project" value="UniProtKB-KW"/>
</dbReference>